<comment type="caution">
    <text evidence="1">The sequence shown here is derived from an EMBL/GenBank/DDBJ whole genome shotgun (WGS) entry which is preliminary data.</text>
</comment>
<name>A0ACB8AYT0_9AGAM</name>
<reference evidence="1" key="1">
    <citation type="journal article" date="2021" name="New Phytol.">
        <title>Evolutionary innovations through gain and loss of genes in the ectomycorrhizal Boletales.</title>
        <authorList>
            <person name="Wu G."/>
            <person name="Miyauchi S."/>
            <person name="Morin E."/>
            <person name="Kuo A."/>
            <person name="Drula E."/>
            <person name="Varga T."/>
            <person name="Kohler A."/>
            <person name="Feng B."/>
            <person name="Cao Y."/>
            <person name="Lipzen A."/>
            <person name="Daum C."/>
            <person name="Hundley H."/>
            <person name="Pangilinan J."/>
            <person name="Johnson J."/>
            <person name="Barry K."/>
            <person name="LaButti K."/>
            <person name="Ng V."/>
            <person name="Ahrendt S."/>
            <person name="Min B."/>
            <person name="Choi I.G."/>
            <person name="Park H."/>
            <person name="Plett J.M."/>
            <person name="Magnuson J."/>
            <person name="Spatafora J.W."/>
            <person name="Nagy L.G."/>
            <person name="Henrissat B."/>
            <person name="Grigoriev I.V."/>
            <person name="Yang Z.L."/>
            <person name="Xu J."/>
            <person name="Martin F.M."/>
        </authorList>
    </citation>
    <scope>NUCLEOTIDE SEQUENCE</scope>
    <source>
        <strain evidence="1">KUC20120723A-06</strain>
    </source>
</reference>
<accession>A0ACB8AYT0</accession>
<gene>
    <name evidence="1" type="ORF">BV22DRAFT_1041786</name>
</gene>
<dbReference type="EMBL" id="MU266788">
    <property type="protein sequence ID" value="KAH7918425.1"/>
    <property type="molecule type" value="Genomic_DNA"/>
</dbReference>
<organism evidence="1 2">
    <name type="scientific">Leucogyrophana mollusca</name>
    <dbReference type="NCBI Taxonomy" id="85980"/>
    <lineage>
        <taxon>Eukaryota</taxon>
        <taxon>Fungi</taxon>
        <taxon>Dikarya</taxon>
        <taxon>Basidiomycota</taxon>
        <taxon>Agaricomycotina</taxon>
        <taxon>Agaricomycetes</taxon>
        <taxon>Agaricomycetidae</taxon>
        <taxon>Boletales</taxon>
        <taxon>Boletales incertae sedis</taxon>
        <taxon>Leucogyrophana</taxon>
    </lineage>
</organism>
<dbReference type="Proteomes" id="UP000790709">
    <property type="component" value="Unassembled WGS sequence"/>
</dbReference>
<evidence type="ECO:0000313" key="2">
    <source>
        <dbReference type="Proteomes" id="UP000790709"/>
    </source>
</evidence>
<protein>
    <submittedName>
        <fullName evidence="1">Uncharacterized protein</fullName>
    </submittedName>
</protein>
<proteinExistence type="predicted"/>
<evidence type="ECO:0000313" key="1">
    <source>
        <dbReference type="EMBL" id="KAH7918425.1"/>
    </source>
</evidence>
<sequence>MPGDIASTERQIDPPPTVVGATGLPLSDDHPTSFYVALEMDEKQGRTAELAPSPQSPIELRTDKASYIALRLYKCWKSVIPGHLRRDKADWESRATTERLLGCDSKLTNTTLPAKTSFEKGYLNVKVERAAYTKAERPTVGELDEAIDHHHASLGLRPPVHPDRSSSLNNLALTLSTRFKQRGDRADLDEAIELNRAALALHPPGHLDRSMSLNNLAVTPSTRFKQFIDRVDLDEAAELNRDLYAASYTPTLSGWFNSVIGTVWAVDETAHHMVSAFYKSMSDYSKAAAGPSRAGDRVRSRRGLVSPDAQCCVRY</sequence>
<keyword evidence="2" id="KW-1185">Reference proteome</keyword>